<dbReference type="EMBL" id="JAPYYP010000014">
    <property type="protein sequence ID" value="MDA5109232.1"/>
    <property type="molecule type" value="Genomic_DNA"/>
</dbReference>
<evidence type="ECO:0000313" key="3">
    <source>
        <dbReference type="Proteomes" id="UP001151071"/>
    </source>
</evidence>
<name>A0A9X3Z3V3_9BACL</name>
<dbReference type="Gene3D" id="3.30.70.2660">
    <property type="match status" value="1"/>
</dbReference>
<evidence type="ECO:0000313" key="2">
    <source>
        <dbReference type="EMBL" id="MDA5109232.1"/>
    </source>
</evidence>
<accession>A0A9X3Z3V3</accession>
<dbReference type="GO" id="GO:0051607">
    <property type="term" value="P:defense response to virus"/>
    <property type="evidence" value="ECO:0007669"/>
    <property type="project" value="UniProtKB-KW"/>
</dbReference>
<dbReference type="GO" id="GO:0043571">
    <property type="term" value="P:maintenance of CRISPR repeat elements"/>
    <property type="evidence" value="ECO:0007669"/>
    <property type="project" value="InterPro"/>
</dbReference>
<keyword evidence="3" id="KW-1185">Reference proteome</keyword>
<keyword evidence="1" id="KW-0051">Antiviral defense</keyword>
<organism evidence="2 3">
    <name type="scientific">Brevibacillus thermoruber</name>
    <dbReference type="NCBI Taxonomy" id="33942"/>
    <lineage>
        <taxon>Bacteria</taxon>
        <taxon>Bacillati</taxon>
        <taxon>Bacillota</taxon>
        <taxon>Bacilli</taxon>
        <taxon>Bacillales</taxon>
        <taxon>Paenibacillaceae</taxon>
        <taxon>Brevibacillus</taxon>
    </lineage>
</organism>
<dbReference type="CDD" id="cd09693">
    <property type="entry name" value="Cas5_I"/>
    <property type="match status" value="1"/>
</dbReference>
<reference evidence="2" key="1">
    <citation type="submission" date="2022-12" db="EMBL/GenBank/DDBJ databases">
        <title>Draft genome sequence of the thermophilic strain Brevibacillus thermoruber HT42, isolated from Los Humeros, Puebla, Mexico, with biotechnological potential.</title>
        <authorList>
            <person name="Lara Sanchez J."/>
            <person name="Solis Palacios R."/>
            <person name="Bustos Baena A.S."/>
            <person name="Ruz Baez A.E."/>
            <person name="Espinosa Luna G."/>
            <person name="Oliart Ros R.M."/>
        </authorList>
    </citation>
    <scope>NUCLEOTIDE SEQUENCE</scope>
    <source>
        <strain evidence="2">HT42</strain>
    </source>
</reference>
<dbReference type="NCBIfam" id="TIGR01895">
    <property type="entry name" value="cas_Cas5t"/>
    <property type="match status" value="1"/>
</dbReference>
<protein>
    <submittedName>
        <fullName evidence="2">Type I-B CRISPR-associated protein Cas5b</fullName>
    </submittedName>
</protein>
<dbReference type="NCBIfam" id="TIGR02593">
    <property type="entry name" value="CRISPR_cas5"/>
    <property type="match status" value="1"/>
</dbReference>
<dbReference type="InterPro" id="IPR013337">
    <property type="entry name" value="CRISPR-assoc_prot_Cas5_Tneap"/>
</dbReference>
<proteinExistence type="predicted"/>
<dbReference type="Proteomes" id="UP001151071">
    <property type="component" value="Unassembled WGS sequence"/>
</dbReference>
<evidence type="ECO:0000256" key="1">
    <source>
        <dbReference type="ARBA" id="ARBA00023118"/>
    </source>
</evidence>
<comment type="caution">
    <text evidence="2">The sequence shown here is derived from an EMBL/GenBank/DDBJ whole genome shotgun (WGS) entry which is preliminary data.</text>
</comment>
<dbReference type="InterPro" id="IPR013422">
    <property type="entry name" value="CRISPR-assoc_prot_Cas5_N"/>
</dbReference>
<gene>
    <name evidence="2" type="primary">cas5b</name>
    <name evidence="2" type="ORF">O3V59_12740</name>
</gene>
<sequence>MEVLKIVFEGITASFRYPHFTWGRQPTFLMPPPSTIYGLISAAVGEWIAPDTVRFSYHFVYERKTEDLEHVHALTEGKGTFLYHGEKVPKNIEGKINPLRREFLYHPQFTLYLDRVDLRSCFLEPRFPLTLGRSQDLLVLNKLQIVELKQSPHVYWEHTILPWEFRPYTRMGTSVMMPRYIDTSNQRNADFQRYIVLQQRLFSGNDNEGKILPEHQLLRIAGKEPEEYWYDPDTPLVCDAHRGVLFHSFAKAD</sequence>
<dbReference type="AlphaFoldDB" id="A0A9X3Z3V3"/>